<dbReference type="Gene3D" id="3.40.50.720">
    <property type="entry name" value="NAD(P)-binding Rossmann-like Domain"/>
    <property type="match status" value="1"/>
</dbReference>
<organism evidence="3 4">
    <name type="scientific">Thermostichus vulcanus str. 'Rupite'</name>
    <dbReference type="NCBI Taxonomy" id="2813851"/>
    <lineage>
        <taxon>Bacteria</taxon>
        <taxon>Bacillati</taxon>
        <taxon>Cyanobacteriota</taxon>
        <taxon>Cyanophyceae</taxon>
        <taxon>Thermostichales</taxon>
        <taxon>Thermostichaceae</taxon>
        <taxon>Thermostichus</taxon>
    </lineage>
</organism>
<comment type="caution">
    <text evidence="3">The sequence shown here is derived from an EMBL/GenBank/DDBJ whole genome shotgun (WGS) entry which is preliminary data.</text>
</comment>
<evidence type="ECO:0000259" key="2">
    <source>
        <dbReference type="Pfam" id="PF13478"/>
    </source>
</evidence>
<dbReference type="PANTHER" id="PTHR30388:SF6">
    <property type="entry name" value="XANTHINE DEHYDROGENASE SUBUNIT A-RELATED"/>
    <property type="match status" value="1"/>
</dbReference>
<dbReference type="Proteomes" id="UP000830835">
    <property type="component" value="Unassembled WGS sequence"/>
</dbReference>
<dbReference type="RefSeq" id="WP_244349799.1">
    <property type="nucleotide sequence ID" value="NZ_JAFIRA010000011.1"/>
</dbReference>
<dbReference type="InterPro" id="IPR003777">
    <property type="entry name" value="XdhC_CoxI"/>
</dbReference>
<evidence type="ECO:0000313" key="4">
    <source>
        <dbReference type="Proteomes" id="UP000830835"/>
    </source>
</evidence>
<evidence type="ECO:0000313" key="3">
    <source>
        <dbReference type="EMBL" id="MCJ2542525.1"/>
    </source>
</evidence>
<evidence type="ECO:0000259" key="1">
    <source>
        <dbReference type="Pfam" id="PF02625"/>
    </source>
</evidence>
<feature type="domain" description="XdhC Rossmann" evidence="2">
    <location>
        <begin position="171"/>
        <end position="315"/>
    </location>
</feature>
<dbReference type="Pfam" id="PF02625">
    <property type="entry name" value="XdhC_CoxI"/>
    <property type="match status" value="1"/>
</dbReference>
<accession>A0ABT0C9R2</accession>
<feature type="domain" description="XdhC- CoxI" evidence="1">
    <location>
        <begin position="17"/>
        <end position="73"/>
    </location>
</feature>
<protein>
    <submittedName>
        <fullName evidence="3">XdhC family protein</fullName>
    </submittedName>
</protein>
<keyword evidence="4" id="KW-1185">Reference proteome</keyword>
<dbReference type="EMBL" id="JAFIRA010000011">
    <property type="protein sequence ID" value="MCJ2542525.1"/>
    <property type="molecule type" value="Genomic_DNA"/>
</dbReference>
<dbReference type="PANTHER" id="PTHR30388">
    <property type="entry name" value="ALDEHYDE OXIDOREDUCTASE MOLYBDENUM COFACTOR ASSEMBLY PROTEIN"/>
    <property type="match status" value="1"/>
</dbReference>
<proteinExistence type="predicted"/>
<reference evidence="3" key="1">
    <citation type="submission" date="2021-02" db="EMBL/GenBank/DDBJ databases">
        <title>The CRISPR/cas machinery reduction and long-range gene transfer in the hot spring cyanobacterium Synechococcus.</title>
        <authorList>
            <person name="Dvorak P."/>
            <person name="Jahodarova E."/>
            <person name="Hasler P."/>
            <person name="Poulickova A."/>
        </authorList>
    </citation>
    <scope>NUCLEOTIDE SEQUENCE</scope>
    <source>
        <strain evidence="3">Rupite</strain>
    </source>
</reference>
<name>A0ABT0C9R2_THEVL</name>
<dbReference type="Pfam" id="PF13478">
    <property type="entry name" value="XdhC_C"/>
    <property type="match status" value="1"/>
</dbReference>
<sequence>MEEAFYRELAEMISLGPVVVATVIRTQGSVPRQVGAKLALGSDGRLLGTIGGGAGEAKVIAEAQILLQATDPAGVEVSIDLRDSPLGVCGGRMNLWLQRWQGSLAQARVTQIQQALATGGGTQLITPLDPQRFPYLSSEFQSLSSPQLKVLRTADATCESFVDPLLPSPTLLIVGAGHCGIPLAQIAHWAGFRIWIQDDRPEYLTPERFPTAQRLCPQPFSDLIPDLSCLADLYIALLTRGYSLDCQILRTLHQAKLSYRYLGMIGSRKRVKTVLQTLAQEGIPENAFAPLYAPIGLEIHAETPAEIAISITAQLIQTRRENLLSCQI</sequence>
<gene>
    <name evidence="3" type="ORF">JX360_06330</name>
</gene>
<dbReference type="InterPro" id="IPR052698">
    <property type="entry name" value="MoCofactor_Util/Proc"/>
</dbReference>
<dbReference type="InterPro" id="IPR027051">
    <property type="entry name" value="XdhC_Rossmann_dom"/>
</dbReference>